<reference evidence="5 6" key="1">
    <citation type="submission" date="2019-12" db="EMBL/GenBank/DDBJ databases">
        <title>A genome sequence resource for the geographically widespread anthracnose pathogen Colletotrichum asianum.</title>
        <authorList>
            <person name="Meng Y."/>
        </authorList>
    </citation>
    <scope>NUCLEOTIDE SEQUENCE [LARGE SCALE GENOMIC DNA]</scope>
    <source>
        <strain evidence="5 6">ICMP 18580</strain>
    </source>
</reference>
<evidence type="ECO:0000313" key="6">
    <source>
        <dbReference type="Proteomes" id="UP000434172"/>
    </source>
</evidence>
<keyword evidence="3" id="KW-0812">Transmembrane</keyword>
<dbReference type="InterPro" id="IPR017946">
    <property type="entry name" value="PLC-like_Pdiesterase_TIM-brl"/>
</dbReference>
<dbReference type="SUPFAM" id="SSF51695">
    <property type="entry name" value="PLC-like phosphodiesterases"/>
    <property type="match status" value="1"/>
</dbReference>
<evidence type="ECO:0000256" key="2">
    <source>
        <dbReference type="ARBA" id="ARBA00014286"/>
    </source>
</evidence>
<feature type="signal peptide" evidence="4">
    <location>
        <begin position="1"/>
        <end position="21"/>
    </location>
</feature>
<dbReference type="GO" id="GO:0008081">
    <property type="term" value="F:phosphoric diester hydrolase activity"/>
    <property type="evidence" value="ECO:0007669"/>
    <property type="project" value="InterPro"/>
</dbReference>
<keyword evidence="3" id="KW-1133">Transmembrane helix</keyword>
<dbReference type="GO" id="GO:0006629">
    <property type="term" value="P:lipid metabolic process"/>
    <property type="evidence" value="ECO:0007669"/>
    <property type="project" value="InterPro"/>
</dbReference>
<dbReference type="InterPro" id="IPR039559">
    <property type="entry name" value="AIM6_PI-PLC-like_dom"/>
</dbReference>
<feature type="transmembrane region" description="Helical" evidence="3">
    <location>
        <begin position="426"/>
        <end position="454"/>
    </location>
</feature>
<name>A0A8H3ZVS6_9PEZI</name>
<evidence type="ECO:0000256" key="3">
    <source>
        <dbReference type="SAM" id="Phobius"/>
    </source>
</evidence>
<comment type="caution">
    <text evidence="5">The sequence shown here is derived from an EMBL/GenBank/DDBJ whole genome shotgun (WGS) entry which is preliminary data.</text>
</comment>
<dbReference type="CDD" id="cd08577">
    <property type="entry name" value="PI-PLCc_GDPD_SF_unchar3"/>
    <property type="match status" value="1"/>
</dbReference>
<feature type="chain" id="PRO_5034003033" description="Altered inheritance of mitochondria protein 6" evidence="4">
    <location>
        <begin position="22"/>
        <end position="649"/>
    </location>
</feature>
<dbReference type="PANTHER" id="PTHR31571">
    <property type="entry name" value="ALTERED INHERITANCE OF MITOCHONDRIA PROTEIN 6"/>
    <property type="match status" value="1"/>
</dbReference>
<keyword evidence="4" id="KW-0732">Signal</keyword>
<sequence length="649" mass="72267">MIFRPIATLFLITVYAPATFAAPVEDVSSLTIEARGPACRSGFIQSGHVSLDLCVLDAQSTCGNGQYLSEQNDWLWTYHRSEKKRSVHVLSMLHQGLGVSGTLFYCLILRPPREASLQPFQEIFFKPPEDSGHASRDYVSTWLNNATFHATPAQCHSHNDYWRPVPLFSALSVGCISIEADVWLRNGDLLVGHDKPSLSLNRTLKSLYLNPLEQILDAQNREVTEGNATRLGVFFLQDDAQIILLIDVKTDAKETWPVVLRQLEPLRGKQYLTSHNSSASSDAQKHLRAPLIVVGTGNLDIDTLVANHSDVIATYHEYHDTFFDAPLTDLPAANTTTKTNYNSTNSVYASASFKQAIGSVRLGFSRTQREKLRSQVQAAKSLGLQPRYWDIPDWPLKYRDYIWTELMVEGVEILSVDNVKHAAGGVWYGAYFADAVAMTVISPATFLVMSVVFWRAVWYWRTTIAILLQTPFQTMASTLHLLLITLLAPLTTARLQILATPDPLIKHITNTNPPDWLSPQACHPRSNFPSAPPVNATDLREDAKRFCARAAELVPVMRPKQVVRGNGLGVYSEQHFQLEFLHPCPHSDVKAQDPQDPMGDGILVKGQSWCVELLAGNWDRCRTRRQAGVGGMRIAGCVLYTTGPGHVGR</sequence>
<gene>
    <name evidence="5" type="ORF">GQ607_003941</name>
</gene>
<dbReference type="EMBL" id="WOWK01000015">
    <property type="protein sequence ID" value="KAF0328916.1"/>
    <property type="molecule type" value="Genomic_DNA"/>
</dbReference>
<protein>
    <recommendedName>
        <fullName evidence="2">Altered inheritance of mitochondria protein 6</fullName>
    </recommendedName>
</protein>
<dbReference type="InterPro" id="IPR051236">
    <property type="entry name" value="HAT_RTT109-like"/>
</dbReference>
<evidence type="ECO:0000256" key="4">
    <source>
        <dbReference type="SAM" id="SignalP"/>
    </source>
</evidence>
<dbReference type="PANTHER" id="PTHR31571:SF1">
    <property type="entry name" value="ALTERED INHERITANCE OF MITOCHONDRIA PROTEIN 6"/>
    <property type="match status" value="1"/>
</dbReference>
<dbReference type="AlphaFoldDB" id="A0A8H3ZVS6"/>
<keyword evidence="6" id="KW-1185">Reference proteome</keyword>
<evidence type="ECO:0000256" key="1">
    <source>
        <dbReference type="ARBA" id="ARBA00008858"/>
    </source>
</evidence>
<organism evidence="5 6">
    <name type="scientific">Colletotrichum asianum</name>
    <dbReference type="NCBI Taxonomy" id="702518"/>
    <lineage>
        <taxon>Eukaryota</taxon>
        <taxon>Fungi</taxon>
        <taxon>Dikarya</taxon>
        <taxon>Ascomycota</taxon>
        <taxon>Pezizomycotina</taxon>
        <taxon>Sordariomycetes</taxon>
        <taxon>Hypocreomycetidae</taxon>
        <taxon>Glomerellales</taxon>
        <taxon>Glomerellaceae</taxon>
        <taxon>Colletotrichum</taxon>
        <taxon>Colletotrichum gloeosporioides species complex</taxon>
    </lineage>
</organism>
<dbReference type="OrthoDB" id="4153866at2759"/>
<dbReference type="Proteomes" id="UP000434172">
    <property type="component" value="Unassembled WGS sequence"/>
</dbReference>
<proteinExistence type="inferred from homology"/>
<comment type="similarity">
    <text evidence="1">Belongs to the AIM6 family.</text>
</comment>
<accession>A0A8H3ZVS6</accession>
<keyword evidence="3" id="KW-0472">Membrane</keyword>
<evidence type="ECO:0000313" key="5">
    <source>
        <dbReference type="EMBL" id="KAF0328916.1"/>
    </source>
</evidence>